<dbReference type="Gene3D" id="2.40.33.20">
    <property type="entry name" value="PK beta-barrel domain-like"/>
    <property type="match status" value="1"/>
</dbReference>
<dbReference type="InterPro" id="IPR005302">
    <property type="entry name" value="MoCF_Sase_C"/>
</dbReference>
<evidence type="ECO:0000259" key="1">
    <source>
        <dbReference type="PROSITE" id="PS51340"/>
    </source>
</evidence>
<dbReference type="PANTHER" id="PTHR36930">
    <property type="entry name" value="METAL-SULFUR CLUSTER BIOSYNTHESIS PROTEINS YUAD-RELATED"/>
    <property type="match status" value="1"/>
</dbReference>
<dbReference type="Proteomes" id="UP000256310">
    <property type="component" value="Unassembled WGS sequence"/>
</dbReference>
<dbReference type="GO" id="GO:0030151">
    <property type="term" value="F:molybdenum ion binding"/>
    <property type="evidence" value="ECO:0007669"/>
    <property type="project" value="InterPro"/>
</dbReference>
<dbReference type="PANTHER" id="PTHR36930:SF1">
    <property type="entry name" value="MOSC DOMAIN-CONTAINING PROTEIN"/>
    <property type="match status" value="1"/>
</dbReference>
<dbReference type="AlphaFoldDB" id="A0A3D9FDE4"/>
<comment type="caution">
    <text evidence="2">The sequence shown here is derived from an EMBL/GenBank/DDBJ whole genome shotgun (WGS) entry which is preliminary data.</text>
</comment>
<dbReference type="SUPFAM" id="SSF50800">
    <property type="entry name" value="PK beta-barrel domain-like"/>
    <property type="match status" value="1"/>
</dbReference>
<organism evidence="2 3">
    <name type="scientific">Parasphingopyxis lamellibrachiae</name>
    <dbReference type="NCBI Taxonomy" id="680125"/>
    <lineage>
        <taxon>Bacteria</taxon>
        <taxon>Pseudomonadati</taxon>
        <taxon>Pseudomonadota</taxon>
        <taxon>Alphaproteobacteria</taxon>
        <taxon>Sphingomonadales</taxon>
        <taxon>Sphingomonadaceae</taxon>
        <taxon>Parasphingopyxis</taxon>
    </lineage>
</organism>
<dbReference type="EMBL" id="QRDP01000004">
    <property type="protein sequence ID" value="RED15845.1"/>
    <property type="molecule type" value="Genomic_DNA"/>
</dbReference>
<sequence length="180" mass="19077">MMGKVLAVARKPSHGIAKPKADAIRLIAGHGVEGDAHCGVTVQHRSRVAQNPDQPNLRQVHLIQAELFDELAGRGFSVVPGDMGENITTRGVDLLALPEGAELALGAAARVRVTGLRNPCKQLEGHAPGLMDAVLDRAADGTLVRRAGIMAIVLRDGEVRPGDEIVVHLPEGERRALQPV</sequence>
<feature type="domain" description="MOSC" evidence="1">
    <location>
        <begin position="19"/>
        <end position="168"/>
    </location>
</feature>
<gene>
    <name evidence="2" type="ORF">DFR46_0852</name>
</gene>
<dbReference type="InterPro" id="IPR011037">
    <property type="entry name" value="Pyrv_Knase-like_insert_dom_sf"/>
</dbReference>
<proteinExistence type="predicted"/>
<dbReference type="GO" id="GO:0003824">
    <property type="term" value="F:catalytic activity"/>
    <property type="evidence" value="ECO:0007669"/>
    <property type="project" value="InterPro"/>
</dbReference>
<evidence type="ECO:0000313" key="2">
    <source>
        <dbReference type="EMBL" id="RED15845.1"/>
    </source>
</evidence>
<name>A0A3D9FDE4_9SPHN</name>
<dbReference type="Pfam" id="PF03473">
    <property type="entry name" value="MOSC"/>
    <property type="match status" value="1"/>
</dbReference>
<keyword evidence="3" id="KW-1185">Reference proteome</keyword>
<reference evidence="2 3" key="1">
    <citation type="submission" date="2018-07" db="EMBL/GenBank/DDBJ databases">
        <title>Genomic Encyclopedia of Type Strains, Phase IV (KMG-IV): sequencing the most valuable type-strain genomes for metagenomic binning, comparative biology and taxonomic classification.</title>
        <authorList>
            <person name="Goeker M."/>
        </authorList>
    </citation>
    <scope>NUCLEOTIDE SEQUENCE [LARGE SCALE GENOMIC DNA]</scope>
    <source>
        <strain evidence="2 3">DSM 26725</strain>
    </source>
</reference>
<dbReference type="InterPro" id="IPR052716">
    <property type="entry name" value="MOSC_domain"/>
</dbReference>
<dbReference type="RefSeq" id="WP_245953671.1">
    <property type="nucleotide sequence ID" value="NZ_QRDP01000004.1"/>
</dbReference>
<protein>
    <submittedName>
        <fullName evidence="2">MOSC domain-containing protein YiiM</fullName>
    </submittedName>
</protein>
<dbReference type="PROSITE" id="PS51340">
    <property type="entry name" value="MOSC"/>
    <property type="match status" value="1"/>
</dbReference>
<dbReference type="GO" id="GO:0030170">
    <property type="term" value="F:pyridoxal phosphate binding"/>
    <property type="evidence" value="ECO:0007669"/>
    <property type="project" value="InterPro"/>
</dbReference>
<accession>A0A3D9FDE4</accession>
<evidence type="ECO:0000313" key="3">
    <source>
        <dbReference type="Proteomes" id="UP000256310"/>
    </source>
</evidence>